<dbReference type="EMBL" id="JADWDC010000036">
    <property type="protein sequence ID" value="MCC0178174.1"/>
    <property type="molecule type" value="Genomic_DNA"/>
</dbReference>
<keyword evidence="3" id="KW-1185">Reference proteome</keyword>
<protein>
    <recommendedName>
        <fullName evidence="1">THUMP domain-containing protein</fullName>
    </recommendedName>
</protein>
<comment type="caution">
    <text evidence="2">The sequence shown here is derived from an EMBL/GenBank/DDBJ whole genome shotgun (WGS) entry which is preliminary data.</text>
</comment>
<dbReference type="RefSeq" id="WP_229641241.1">
    <property type="nucleotide sequence ID" value="NZ_JADWDC010000036.1"/>
</dbReference>
<dbReference type="SMART" id="SM00981">
    <property type="entry name" value="THUMP"/>
    <property type="match status" value="1"/>
</dbReference>
<dbReference type="AlphaFoldDB" id="A0A964BRC1"/>
<feature type="domain" description="THUMP" evidence="1">
    <location>
        <begin position="67"/>
        <end position="166"/>
    </location>
</feature>
<reference evidence="2" key="1">
    <citation type="journal article" date="2021" name="Antonie Van Leeuwenhoek">
        <title>Draft genome and description of Waterburya agarophytonicola gen. nov. sp. nov. (Pleurocapsales, Cyanobacteria): a seaweed symbiont.</title>
        <authorList>
            <person name="Bonthond G."/>
            <person name="Shalygin S."/>
            <person name="Bayer T."/>
            <person name="Weinberger F."/>
        </authorList>
    </citation>
    <scope>NUCLEOTIDE SEQUENCE</scope>
    <source>
        <strain evidence="2">KI4</strain>
    </source>
</reference>
<gene>
    <name evidence="2" type="ORF">I4641_14420</name>
</gene>
<sequence length="184" mass="21459">MLYWNVLIKVQKHNFSPAYLLLEKLGRVYQSDFEDLLLVKVESIPQFLAECDRAFKKDAHLLNLFERIVPVTKTFDFQSQEEFETQAKEIVMDWIPMLADKKFYVRMHRIGFKDRIDRHEEETFLDLVILQELENIGKPGQIGGVDPDMIVAVETVTERAGLACWTRQDLQAYPWLGSGLLVPQ</sequence>
<proteinExistence type="predicted"/>
<evidence type="ECO:0000259" key="1">
    <source>
        <dbReference type="SMART" id="SM00981"/>
    </source>
</evidence>
<name>A0A964BRC1_9CYAN</name>
<dbReference type="InterPro" id="IPR004114">
    <property type="entry name" value="THUMP_dom"/>
</dbReference>
<accession>A0A964BRC1</accession>
<organism evidence="2 3">
    <name type="scientific">Waterburya agarophytonicola KI4</name>
    <dbReference type="NCBI Taxonomy" id="2874699"/>
    <lineage>
        <taxon>Bacteria</taxon>
        <taxon>Bacillati</taxon>
        <taxon>Cyanobacteriota</taxon>
        <taxon>Cyanophyceae</taxon>
        <taxon>Pleurocapsales</taxon>
        <taxon>Hyellaceae</taxon>
        <taxon>Waterburya</taxon>
        <taxon>Waterburya agarophytonicola</taxon>
    </lineage>
</organism>
<dbReference type="GO" id="GO:0003723">
    <property type="term" value="F:RNA binding"/>
    <property type="evidence" value="ECO:0007669"/>
    <property type="project" value="InterPro"/>
</dbReference>
<evidence type="ECO:0000313" key="2">
    <source>
        <dbReference type="EMBL" id="MCC0178174.1"/>
    </source>
</evidence>
<evidence type="ECO:0000313" key="3">
    <source>
        <dbReference type="Proteomes" id="UP000729733"/>
    </source>
</evidence>
<dbReference type="Proteomes" id="UP000729733">
    <property type="component" value="Unassembled WGS sequence"/>
</dbReference>